<evidence type="ECO:0000256" key="1">
    <source>
        <dbReference type="ARBA" id="ARBA00006625"/>
    </source>
</evidence>
<organism evidence="4">
    <name type="scientific">bioreactor metagenome</name>
    <dbReference type="NCBI Taxonomy" id="1076179"/>
    <lineage>
        <taxon>unclassified sequences</taxon>
        <taxon>metagenomes</taxon>
        <taxon>ecological metagenomes</taxon>
    </lineage>
</organism>
<comment type="similarity">
    <text evidence="1">Belongs to the peptidase C59 family.</text>
</comment>
<sequence>MCTAITLRSLQGASYFGRNMDFSYALQPHFYFVPKNYRWTNAVTGRELCDSYSFMGIGQELDGVLGFFDGVNEYGFAAAALYFAGYAQYDTGTPNLSDIQVASYDFLHYILGHCASVEDLRAQMENIYIIGMADPLTQTVAPLHWIAADRTGKCVVLEQTDRGAELFTNPIGVLANSPDFRWHMTNLRNYMETSPQQMEETVWGGVWLTPFGQAGGTVPLPGGYTSPERFVRAAYLNTHIPTPKDSEEAIVSFFQVMKSVFVPRGAVTTARGTDDYTQYTALINLGAGEYYFQTYENLQIRKVGFPAAAPSPATLTDLGKMAQPMIFESL</sequence>
<name>A0A644XQ81_9ZZZZ</name>
<dbReference type="SUPFAM" id="SSF56235">
    <property type="entry name" value="N-terminal nucleophile aminohydrolases (Ntn hydrolases)"/>
    <property type="match status" value="1"/>
</dbReference>
<dbReference type="CDD" id="cd00542">
    <property type="entry name" value="Ntn_PVA"/>
    <property type="match status" value="1"/>
</dbReference>
<dbReference type="InterPro" id="IPR052193">
    <property type="entry name" value="Peptidase_C59"/>
</dbReference>
<dbReference type="EMBL" id="VSSQ01002959">
    <property type="protein sequence ID" value="MPM18309.1"/>
    <property type="molecule type" value="Genomic_DNA"/>
</dbReference>
<evidence type="ECO:0000259" key="3">
    <source>
        <dbReference type="Pfam" id="PF02275"/>
    </source>
</evidence>
<dbReference type="PANTHER" id="PTHR35527">
    <property type="entry name" value="CHOLOYLGLYCINE HYDROLASE"/>
    <property type="match status" value="1"/>
</dbReference>
<proteinExistence type="inferred from homology"/>
<comment type="caution">
    <text evidence="4">The sequence shown here is derived from an EMBL/GenBank/DDBJ whole genome shotgun (WGS) entry which is preliminary data.</text>
</comment>
<evidence type="ECO:0000313" key="4">
    <source>
        <dbReference type="EMBL" id="MPM18309.1"/>
    </source>
</evidence>
<keyword evidence="2" id="KW-0378">Hydrolase</keyword>
<dbReference type="InterPro" id="IPR029132">
    <property type="entry name" value="CBAH/NAAA_C"/>
</dbReference>
<dbReference type="PANTHER" id="PTHR35527:SF2">
    <property type="entry name" value="HYDROLASE"/>
    <property type="match status" value="1"/>
</dbReference>
<dbReference type="AlphaFoldDB" id="A0A644XQ81"/>
<protein>
    <recommendedName>
        <fullName evidence="3">Choloylglycine hydrolase/NAAA C-terminal domain-containing protein</fullName>
    </recommendedName>
</protein>
<dbReference type="GO" id="GO:0016787">
    <property type="term" value="F:hydrolase activity"/>
    <property type="evidence" value="ECO:0007669"/>
    <property type="project" value="UniProtKB-KW"/>
</dbReference>
<accession>A0A644XQ81</accession>
<dbReference type="Gene3D" id="3.60.60.10">
    <property type="entry name" value="Penicillin V Acylase, Chain A"/>
    <property type="match status" value="1"/>
</dbReference>
<dbReference type="InterPro" id="IPR029055">
    <property type="entry name" value="Ntn_hydrolases_N"/>
</dbReference>
<dbReference type="Pfam" id="PF02275">
    <property type="entry name" value="CBAH"/>
    <property type="match status" value="1"/>
</dbReference>
<feature type="domain" description="Choloylglycine hydrolase/NAAA C-terminal" evidence="3">
    <location>
        <begin position="2"/>
        <end position="304"/>
    </location>
</feature>
<reference evidence="4" key="1">
    <citation type="submission" date="2019-08" db="EMBL/GenBank/DDBJ databases">
        <authorList>
            <person name="Kucharzyk K."/>
            <person name="Murdoch R.W."/>
            <person name="Higgins S."/>
            <person name="Loffler F."/>
        </authorList>
    </citation>
    <scope>NUCLEOTIDE SEQUENCE</scope>
</reference>
<evidence type="ECO:0000256" key="2">
    <source>
        <dbReference type="ARBA" id="ARBA00022801"/>
    </source>
</evidence>
<gene>
    <name evidence="4" type="primary">yxeI_3</name>
    <name evidence="4" type="ORF">SDC9_64715</name>
</gene>